<gene>
    <name evidence="1" type="ORF">CY35_07G024000</name>
</gene>
<reference evidence="2" key="1">
    <citation type="journal article" date="2022" name="New Phytol.">
        <title>Phylogenomic structure and speciation in an emerging model: the Sphagnum magellanicum complex (Bryophyta).</title>
        <authorList>
            <person name="Shaw A.J."/>
            <person name="Piatkowski B."/>
            <person name="Duffy A.M."/>
            <person name="Aguero B."/>
            <person name="Imwattana K."/>
            <person name="Nieto-Lugilde M."/>
            <person name="Healey A."/>
            <person name="Weston D.J."/>
            <person name="Patel M.N."/>
            <person name="Schmutz J."/>
            <person name="Grimwood J."/>
            <person name="Yavitt J.B."/>
            <person name="Hassel K."/>
            <person name="Stenoien H.K."/>
            <person name="Flatberg K.I."/>
            <person name="Bickford C.P."/>
            <person name="Hicks K.A."/>
        </authorList>
    </citation>
    <scope>NUCLEOTIDE SEQUENCE [LARGE SCALE GENOMIC DNA]</scope>
</reference>
<proteinExistence type="predicted"/>
<dbReference type="EMBL" id="CM038913">
    <property type="protein sequence ID" value="KAH9556388.1"/>
    <property type="molecule type" value="Genomic_DNA"/>
</dbReference>
<evidence type="ECO:0000313" key="2">
    <source>
        <dbReference type="Proteomes" id="UP000828922"/>
    </source>
</evidence>
<protein>
    <submittedName>
        <fullName evidence="1">Uncharacterized protein</fullName>
    </submittedName>
</protein>
<dbReference type="Proteomes" id="UP000828922">
    <property type="component" value="Linkage Group LG07"/>
</dbReference>
<organism evidence="1 2">
    <name type="scientific">Sphagnum magellanicum</name>
    <dbReference type="NCBI Taxonomy" id="128215"/>
    <lineage>
        <taxon>Eukaryota</taxon>
        <taxon>Viridiplantae</taxon>
        <taxon>Streptophyta</taxon>
        <taxon>Embryophyta</taxon>
        <taxon>Bryophyta</taxon>
        <taxon>Sphagnophytina</taxon>
        <taxon>Sphagnopsida</taxon>
        <taxon>Sphagnales</taxon>
        <taxon>Sphagnaceae</taxon>
        <taxon>Sphagnum</taxon>
    </lineage>
</organism>
<name>A0ACB8HJL2_9BRYO</name>
<sequence length="523" mass="60076">MANIVLIWIKLFTHTQGLMVVVVEIATLIILHSIFRNLFCHTKLKRAPRPFPVWPVLGNIPLLGKLPHLSLYKLSQKYGDVMELKLGSMSTIVISSPNRAKEVLQEHDLVFATRPRSVVLDMFTYGGKDVAWAPYGDDWRQMRKLCTLELFTTKRLQASKKIRDEEFSCTMHEIFEQCKDAKPINIKTLLHKTILNIMTQMLFTKRYFIEDDFYNNKHEEFNDFMTKLMHLGGTFNISDFVPYLKPFDLQGLIPQAREIFMEMDQFFDKIIHDHMNEKHADGSKDLVDVLLSLPPMEDSGDRLDDNKIKAMLVDMLLGGVESSNTTIEWAFVELLKKPKIMKKLQDELDHVVGHERVVDEDDIPQLEYLQAVVKETFRLHPPLTLLIPHENMQDCEVGGYHIPAKTRIFINAWAIHRHPSAYDNPWDFNPERFVGSDVDLKGTNFELLPFGCGRRMCAGLPLGLITVQMGLARLLHSFTWKLPLGENPQDIDMGEVFGVTTPKAISLQAIGIARLPLHIYATR</sequence>
<keyword evidence="2" id="KW-1185">Reference proteome</keyword>
<comment type="caution">
    <text evidence="1">The sequence shown here is derived from an EMBL/GenBank/DDBJ whole genome shotgun (WGS) entry which is preliminary data.</text>
</comment>
<accession>A0ACB8HJL2</accession>
<evidence type="ECO:0000313" key="1">
    <source>
        <dbReference type="EMBL" id="KAH9556388.1"/>
    </source>
</evidence>